<accession>A0A8S2D5G2</accession>
<dbReference type="EMBL" id="CAJNOK010001559">
    <property type="protein sequence ID" value="CAF0818264.1"/>
    <property type="molecule type" value="Genomic_DNA"/>
</dbReference>
<dbReference type="InterPro" id="IPR026136">
    <property type="entry name" value="RIPOR3"/>
</dbReference>
<evidence type="ECO:0000256" key="2">
    <source>
        <dbReference type="SAM" id="MobiDB-lite"/>
    </source>
</evidence>
<comment type="caution">
    <text evidence="4">The sequence shown here is derived from an EMBL/GenBank/DDBJ whole genome shotgun (WGS) entry which is preliminary data.</text>
</comment>
<feature type="domain" description="FAM65 N-terminal" evidence="3">
    <location>
        <begin position="83"/>
        <end position="300"/>
    </location>
</feature>
<dbReference type="Pfam" id="PF15903">
    <property type="entry name" value="PL48"/>
    <property type="match status" value="1"/>
</dbReference>
<dbReference type="InterPro" id="IPR031780">
    <property type="entry name" value="FAM65_N"/>
</dbReference>
<feature type="compositionally biased region" description="Basic and acidic residues" evidence="2">
    <location>
        <begin position="431"/>
        <end position="440"/>
    </location>
</feature>
<feature type="compositionally biased region" description="Polar residues" evidence="2">
    <location>
        <begin position="441"/>
        <end position="450"/>
    </location>
</feature>
<comment type="similarity">
    <text evidence="1">Belongs to the RIPOR family.</text>
</comment>
<protein>
    <recommendedName>
        <fullName evidence="3">FAM65 N-terminal domain-containing protein</fullName>
    </recommendedName>
</protein>
<proteinExistence type="inferred from homology"/>
<dbReference type="Proteomes" id="UP000682733">
    <property type="component" value="Unassembled WGS sequence"/>
</dbReference>
<feature type="region of interest" description="Disordered" evidence="2">
    <location>
        <begin position="431"/>
        <end position="450"/>
    </location>
</feature>
<name>A0A8S2D5G2_9BILA</name>
<dbReference type="PANTHER" id="PTHR15829:SF13">
    <property type="entry name" value="FAM65 N-TERMINAL DOMAIN-CONTAINING PROTEIN"/>
    <property type="match status" value="1"/>
</dbReference>
<evidence type="ECO:0000313" key="5">
    <source>
        <dbReference type="EMBL" id="CAF3602387.1"/>
    </source>
</evidence>
<sequence>MNLPDLLGNEQIDLNRLKKTALLHQTDIPKNPRIHRTLSTLDSVLNVLEEHGRTSKIEIDNLVDEVNKGQHYLTRKLHESQTQYLKLQAHIGSIQSLKECYCRYVKLLDGARTMFNAYQNSKKSTSLVSTTTSQVKLGLKECTQTLCAIEAQLESMLGTFVLKLNEITGFSRICTGDEYEIILRYGQQKTKTRGKIQRDKTQTWSKNVFYLKAKLADLLFIKVSEIKLLGTSHTVGIKYFEVNNLYSINQQRMIVNANQAATIKLQFVVFWDMYHQVDTKFTYYNPNRSYSDVTRTWSMFISNNTVLRTVNETLSNRPISSTAFSSSSQSLSFLNSKRISSFWPVENDPFRLELKQRLHTQSDITQFPTYSECSNGEYLVPNVEVEYDEIESISKQQINNSKSEDLIEQSSADLPYKNTFETVETTDKTVLKENEQRKESTNIASPSTISLGENDKKYHLALEETIDYKMNALSDIESSAPTSIEEDRDQISKEDEEIIEQNSENDSPDDFHIRSRSLSLGIQSMDGDNYVYELEMLIQQIKTCLDDIRIGNEQVIFDQLDENISDLDSTIKHSIHEQTERNLEIEDVMEGFDFLNEMTTDEIEQQQQQKDDNKHEEEKQQTIVVTSDDGPAPHNADFYSKTIDSGFIDSSRPYTPPPSAISTTINDSINMIIVELLRIILKLLHYIQSRINILRDCENLTVIKKLNEQISQLRLASLWCKNEVRDTNQESDYVKSSDYENDQSLWTVISEHLLSDLCCLSYTYIRPKHITLLQILFLLNDNEMFEQKLKLSIEQFGFIKNIVNMVTNNDYKNLAIMLNRNTLNNNELIDQIIIEMNYNIPDEFITEISTEFRFELINHLKSLLNKDGPSIRLAIHKTILRVQQIGLAN</sequence>
<dbReference type="PANTHER" id="PTHR15829">
    <property type="entry name" value="PROTEIN KINASE PKN/PRK1, EFFECTOR"/>
    <property type="match status" value="1"/>
</dbReference>
<evidence type="ECO:0000313" key="4">
    <source>
        <dbReference type="EMBL" id="CAF0818264.1"/>
    </source>
</evidence>
<evidence type="ECO:0000256" key="1">
    <source>
        <dbReference type="ARBA" id="ARBA00005744"/>
    </source>
</evidence>
<evidence type="ECO:0000259" key="3">
    <source>
        <dbReference type="Pfam" id="PF15903"/>
    </source>
</evidence>
<reference evidence="4" key="1">
    <citation type="submission" date="2021-02" db="EMBL/GenBank/DDBJ databases">
        <authorList>
            <person name="Nowell W R."/>
        </authorList>
    </citation>
    <scope>NUCLEOTIDE SEQUENCE</scope>
</reference>
<dbReference type="EMBL" id="CAJOBA010001558">
    <property type="protein sequence ID" value="CAF3602387.1"/>
    <property type="molecule type" value="Genomic_DNA"/>
</dbReference>
<dbReference type="Proteomes" id="UP000677228">
    <property type="component" value="Unassembled WGS sequence"/>
</dbReference>
<dbReference type="AlphaFoldDB" id="A0A8S2D5G2"/>
<gene>
    <name evidence="4" type="ORF">OVA965_LOCUS5510</name>
    <name evidence="5" type="ORF">TMI583_LOCUS5505</name>
</gene>
<evidence type="ECO:0000313" key="6">
    <source>
        <dbReference type="Proteomes" id="UP000677228"/>
    </source>
</evidence>
<organism evidence="4 6">
    <name type="scientific">Didymodactylos carnosus</name>
    <dbReference type="NCBI Taxonomy" id="1234261"/>
    <lineage>
        <taxon>Eukaryota</taxon>
        <taxon>Metazoa</taxon>
        <taxon>Spiralia</taxon>
        <taxon>Gnathifera</taxon>
        <taxon>Rotifera</taxon>
        <taxon>Eurotatoria</taxon>
        <taxon>Bdelloidea</taxon>
        <taxon>Philodinida</taxon>
        <taxon>Philodinidae</taxon>
        <taxon>Didymodactylos</taxon>
    </lineage>
</organism>